<evidence type="ECO:0000256" key="2">
    <source>
        <dbReference type="SAM" id="SignalP"/>
    </source>
</evidence>
<comment type="caution">
    <text evidence="4">The sequence shown here is derived from an EMBL/GenBank/DDBJ whole genome shotgun (WGS) entry which is preliminary data.</text>
</comment>
<feature type="chain" id="PRO_5020254283" description="Nudix hydrolase domain-containing protein" evidence="2">
    <location>
        <begin position="19"/>
        <end position="157"/>
    </location>
</feature>
<name>A0A4R8PUC3_9PEZI</name>
<feature type="signal peptide" evidence="2">
    <location>
        <begin position="1"/>
        <end position="18"/>
    </location>
</feature>
<dbReference type="SUPFAM" id="SSF55811">
    <property type="entry name" value="Nudix"/>
    <property type="match status" value="1"/>
</dbReference>
<dbReference type="AlphaFoldDB" id="A0A4R8PUC3"/>
<feature type="compositionally biased region" description="Basic and acidic residues" evidence="1">
    <location>
        <begin position="137"/>
        <end position="146"/>
    </location>
</feature>
<dbReference type="Pfam" id="PF00293">
    <property type="entry name" value="NUDIX"/>
    <property type="match status" value="1"/>
</dbReference>
<dbReference type="EMBL" id="QAPG01000281">
    <property type="protein sequence ID" value="TDZ29357.1"/>
    <property type="molecule type" value="Genomic_DNA"/>
</dbReference>
<feature type="region of interest" description="Disordered" evidence="1">
    <location>
        <begin position="132"/>
        <end position="157"/>
    </location>
</feature>
<evidence type="ECO:0000256" key="1">
    <source>
        <dbReference type="SAM" id="MobiDB-lite"/>
    </source>
</evidence>
<dbReference type="Proteomes" id="UP000295083">
    <property type="component" value="Unassembled WGS sequence"/>
</dbReference>
<gene>
    <name evidence="4" type="ORF">C8035_v011345</name>
</gene>
<organism evidence="4 5">
    <name type="scientific">Colletotrichum spinosum</name>
    <dbReference type="NCBI Taxonomy" id="1347390"/>
    <lineage>
        <taxon>Eukaryota</taxon>
        <taxon>Fungi</taxon>
        <taxon>Dikarya</taxon>
        <taxon>Ascomycota</taxon>
        <taxon>Pezizomycotina</taxon>
        <taxon>Sordariomycetes</taxon>
        <taxon>Hypocreomycetidae</taxon>
        <taxon>Glomerellales</taxon>
        <taxon>Glomerellaceae</taxon>
        <taxon>Colletotrichum</taxon>
        <taxon>Colletotrichum orbiculare species complex</taxon>
    </lineage>
</organism>
<evidence type="ECO:0000313" key="5">
    <source>
        <dbReference type="Proteomes" id="UP000295083"/>
    </source>
</evidence>
<dbReference type="InterPro" id="IPR015797">
    <property type="entry name" value="NUDIX_hydrolase-like_dom_sf"/>
</dbReference>
<dbReference type="PROSITE" id="PS51462">
    <property type="entry name" value="NUDIX"/>
    <property type="match status" value="1"/>
</dbReference>
<accession>A0A4R8PUC3</accession>
<keyword evidence="2" id="KW-0732">Signal</keyword>
<reference evidence="4 5" key="1">
    <citation type="submission" date="2018-11" db="EMBL/GenBank/DDBJ databases">
        <title>Genome sequence and assembly of Colletotrichum spinosum.</title>
        <authorList>
            <person name="Gan P."/>
            <person name="Shirasu K."/>
        </authorList>
    </citation>
    <scope>NUCLEOTIDE SEQUENCE [LARGE SCALE GENOMIC DNA]</scope>
    <source>
        <strain evidence="4 5">CBS 515.97</strain>
    </source>
</reference>
<proteinExistence type="predicted"/>
<dbReference type="InterPro" id="IPR000086">
    <property type="entry name" value="NUDIX_hydrolase_dom"/>
</dbReference>
<dbReference type="Gene3D" id="3.90.79.10">
    <property type="entry name" value="Nucleoside Triphosphate Pyrophosphohydrolase"/>
    <property type="match status" value="1"/>
</dbReference>
<protein>
    <recommendedName>
        <fullName evidence="3">Nudix hydrolase domain-containing protein</fullName>
    </recommendedName>
</protein>
<sequence>MKLSILSLALSFALSVGALPAKDGSVASGSGKRALCGVVAFNEDGTVWMVASKENGRILPKGGFDSRKDSSWEDCVMREAEEEAGIVLVRSSITWLGVDDDVYWYKANVASVGTRTDASLEDRPEPRAFTISQARTELSKGKESKKAGMRKALEAAI</sequence>
<keyword evidence="5" id="KW-1185">Reference proteome</keyword>
<evidence type="ECO:0000313" key="4">
    <source>
        <dbReference type="EMBL" id="TDZ29357.1"/>
    </source>
</evidence>
<evidence type="ECO:0000259" key="3">
    <source>
        <dbReference type="PROSITE" id="PS51462"/>
    </source>
</evidence>
<feature type="domain" description="Nudix hydrolase" evidence="3">
    <location>
        <begin position="31"/>
        <end position="151"/>
    </location>
</feature>